<evidence type="ECO:0000313" key="5">
    <source>
        <dbReference type="Proteomes" id="UP000649617"/>
    </source>
</evidence>
<dbReference type="InterPro" id="IPR006750">
    <property type="entry name" value="YdcZ"/>
</dbReference>
<sequence length="646" mass="69110">MEVRVEAAKGLPANAVLSLRLGGTRRQAPLESALLHALRFSTLLEDASEPLRLDVLRPISTARIVLRSQETQYTVPLEGSADGAVRISVKPSLVKAAGTGKGTDANKAPGMPGFKDAAASAKEYLERHQLLPYMQSLLHAVIQAKPEDPFAYMVEQLTSAHTCSEAQRPFEEAPEVHSDPGQAAAGIRTPVPQAASDPGAAPVETRVPSPQDQVASTGTEDSAKSSSFAVEDSQQPAALGPRLDSAGMSHPAPLLSPERPTRPEKPAAAHPARARDPKRLEQVRANLQKQLQHAIADGKLETSVQRAMEMMMSPTEAEDRLRNELTILHTERTELISRAQRLMDELQQLRTVNDDLHLKLSKCNDYGRGSQWNGAWPLAPLHKVNIWTKLRPVDLIDKAPELKYTEATGHLEASLDCRSLAAQAGLGWTSTLFMVAAAGVILSLSQEMQGIGEASLFSFVLLASGAFICGACLVLCSVGTTHLREFIGPLNAGAWSAFVASLGNIAIWVAVELSEYAHFQEDSSTSTFLMWTAVGSASCWNVIVVTFVPARIGFARTFCLIVAGKVTGGLFVDAAGILLPRRQITPARGIGGLLVVAAALAQKLGSTEASHGHGAYDVVASTAKDKVPTKHPHETDCAKQFVPAHV</sequence>
<gene>
    <name evidence="4" type="primary">pgsA</name>
    <name evidence="4" type="ORF">SPIL2461_LOCUS3637</name>
</gene>
<feature type="transmembrane region" description="Helical" evidence="3">
    <location>
        <begin position="528"/>
        <end position="548"/>
    </location>
</feature>
<feature type="transmembrane region" description="Helical" evidence="3">
    <location>
        <begin position="456"/>
        <end position="480"/>
    </location>
</feature>
<feature type="transmembrane region" description="Helical" evidence="3">
    <location>
        <begin position="554"/>
        <end position="579"/>
    </location>
</feature>
<name>A0A812KM90_SYMPI</name>
<dbReference type="Proteomes" id="UP000649617">
    <property type="component" value="Unassembled WGS sequence"/>
</dbReference>
<feature type="transmembrane region" description="Helical" evidence="3">
    <location>
        <begin position="425"/>
        <end position="444"/>
    </location>
</feature>
<feature type="transmembrane region" description="Helical" evidence="3">
    <location>
        <begin position="492"/>
        <end position="516"/>
    </location>
</feature>
<dbReference type="EMBL" id="CAJNIZ010004448">
    <property type="protein sequence ID" value="CAE7232813.1"/>
    <property type="molecule type" value="Genomic_DNA"/>
</dbReference>
<dbReference type="Pfam" id="PF04657">
    <property type="entry name" value="DMT_YdcZ"/>
    <property type="match status" value="1"/>
</dbReference>
<evidence type="ECO:0000313" key="4">
    <source>
        <dbReference type="EMBL" id="CAE7232813.1"/>
    </source>
</evidence>
<feature type="compositionally biased region" description="Basic and acidic residues" evidence="2">
    <location>
        <begin position="168"/>
        <end position="178"/>
    </location>
</feature>
<dbReference type="AlphaFoldDB" id="A0A812KM90"/>
<keyword evidence="3" id="KW-0812">Transmembrane</keyword>
<keyword evidence="3" id="KW-1133">Transmembrane helix</keyword>
<keyword evidence="1" id="KW-0175">Coiled coil</keyword>
<dbReference type="CDD" id="cd22961">
    <property type="entry name" value="DD_TEX55-like"/>
    <property type="match status" value="1"/>
</dbReference>
<evidence type="ECO:0000256" key="1">
    <source>
        <dbReference type="SAM" id="Coils"/>
    </source>
</evidence>
<comment type="caution">
    <text evidence="4">The sequence shown here is derived from an EMBL/GenBank/DDBJ whole genome shotgun (WGS) entry which is preliminary data.</text>
</comment>
<keyword evidence="3" id="KW-0472">Membrane</keyword>
<proteinExistence type="predicted"/>
<feature type="region of interest" description="Disordered" evidence="2">
    <location>
        <begin position="163"/>
        <end position="278"/>
    </location>
</feature>
<dbReference type="OrthoDB" id="441239at2759"/>
<protein>
    <submittedName>
        <fullName evidence="4">PgsA protein</fullName>
    </submittedName>
</protein>
<reference evidence="4" key="1">
    <citation type="submission" date="2021-02" db="EMBL/GenBank/DDBJ databases">
        <authorList>
            <person name="Dougan E. K."/>
            <person name="Rhodes N."/>
            <person name="Thang M."/>
            <person name="Chan C."/>
        </authorList>
    </citation>
    <scope>NUCLEOTIDE SEQUENCE</scope>
</reference>
<evidence type="ECO:0000256" key="3">
    <source>
        <dbReference type="SAM" id="Phobius"/>
    </source>
</evidence>
<accession>A0A812KM90</accession>
<evidence type="ECO:0000256" key="2">
    <source>
        <dbReference type="SAM" id="MobiDB-lite"/>
    </source>
</evidence>
<keyword evidence="5" id="KW-1185">Reference proteome</keyword>
<feature type="coiled-coil region" evidence="1">
    <location>
        <begin position="332"/>
        <end position="359"/>
    </location>
</feature>
<organism evidence="4 5">
    <name type="scientific">Symbiodinium pilosum</name>
    <name type="common">Dinoflagellate</name>
    <dbReference type="NCBI Taxonomy" id="2952"/>
    <lineage>
        <taxon>Eukaryota</taxon>
        <taxon>Sar</taxon>
        <taxon>Alveolata</taxon>
        <taxon>Dinophyceae</taxon>
        <taxon>Suessiales</taxon>
        <taxon>Symbiodiniaceae</taxon>
        <taxon>Symbiodinium</taxon>
    </lineage>
</organism>
<feature type="compositionally biased region" description="Basic and acidic residues" evidence="2">
    <location>
        <begin position="259"/>
        <end position="278"/>
    </location>
</feature>
<feature type="compositionally biased region" description="Polar residues" evidence="2">
    <location>
        <begin position="208"/>
        <end position="236"/>
    </location>
</feature>